<gene>
    <name evidence="2" type="ORF">SAMN02799615_02192</name>
</gene>
<proteinExistence type="predicted"/>
<dbReference type="InterPro" id="IPR008928">
    <property type="entry name" value="6-hairpin_glycosidase_sf"/>
</dbReference>
<dbReference type="GO" id="GO:0004555">
    <property type="term" value="F:alpha,alpha-trehalase activity"/>
    <property type="evidence" value="ECO:0007669"/>
    <property type="project" value="InterPro"/>
</dbReference>
<dbReference type="Pfam" id="PF01204">
    <property type="entry name" value="Trehalase"/>
    <property type="match status" value="1"/>
</dbReference>
<dbReference type="PANTHER" id="PTHR23403">
    <property type="entry name" value="TREHALASE"/>
    <property type="match status" value="1"/>
</dbReference>
<dbReference type="EMBL" id="FONH01000006">
    <property type="protein sequence ID" value="SFF01485.1"/>
    <property type="molecule type" value="Genomic_DNA"/>
</dbReference>
<dbReference type="Gene3D" id="1.50.10.10">
    <property type="match status" value="1"/>
</dbReference>
<evidence type="ECO:0000313" key="3">
    <source>
        <dbReference type="Proteomes" id="UP000199477"/>
    </source>
</evidence>
<evidence type="ECO:0000256" key="1">
    <source>
        <dbReference type="SAM" id="SignalP"/>
    </source>
</evidence>
<accession>A0A1I2F8I5</accession>
<dbReference type="PRINTS" id="PR00744">
    <property type="entry name" value="GLHYDRLASE37"/>
</dbReference>
<name>A0A1I2F8I5_9GAMM</name>
<dbReference type="STRING" id="500610.SAMN02799615_02192"/>
<feature type="chain" id="PRO_5011577865" evidence="1">
    <location>
        <begin position="25"/>
        <end position="560"/>
    </location>
</feature>
<dbReference type="InterPro" id="IPR012341">
    <property type="entry name" value="6hp_glycosidase-like_sf"/>
</dbReference>
<dbReference type="SUPFAM" id="SSF48208">
    <property type="entry name" value="Six-hairpin glycosidases"/>
    <property type="match status" value="1"/>
</dbReference>
<sequence>MTRSPHLLRAVLFAAIFTAAATQAATPDPAKTRAYIDQAWTTLTRSQDQCNALTDPKIAGHPVLYVPAEMKVPSTLADIGKRCGVDIRPLPRAIQRLGDIDATKLPAQGLLYLPHPYVVPGGFFNEMYGWDSYFIVLGLAADQRGKLARDMVDNALFEVEHYGAVLNANRTYYLSRSQPPFLTAMMATVLGDPDAFASDAERKAWLAGAYPLAVRNHDVWTREEHRAGDTGLARYYDLGDGPVLEAQNSDDFYVKVIKWLRAHPKDDPGYLLKGAQQPDDAEAARLAKDSCDVRASKVCLGNWHDGYRLTADYYRGDRAMRESGYDTNFHFGPFGGSTHHYASVDLNSLLYRYELDLADFATKLGKSDEAKRWTDAAAARKQAMDKYLWRAGDGMYRDYDFVAGKPSPTPYINTFYPLWAGAASPQQAAAVRGKLAVFERRGGLSMDNQPSGVQWNDPFGWAPTNWLAIKGLEDYGFHDDARRLAGNFTATVDRGLADDGTIREKYNMAKGNADVRVSAGYSENVIGFGWTNGVYLKLQEILQRNKAEPAPTPRVPETAK</sequence>
<reference evidence="3" key="1">
    <citation type="submission" date="2016-10" db="EMBL/GenBank/DDBJ databases">
        <authorList>
            <person name="Varghese N."/>
            <person name="Submissions S."/>
        </authorList>
    </citation>
    <scope>NUCLEOTIDE SEQUENCE [LARGE SCALE GENOMIC DNA]</scope>
    <source>
        <strain evidence="3">UNC178MFTsu3.1</strain>
    </source>
</reference>
<protein>
    <submittedName>
        <fullName evidence="2">Alpha,alpha-trehalase</fullName>
    </submittedName>
</protein>
<evidence type="ECO:0000313" key="2">
    <source>
        <dbReference type="EMBL" id="SFF01485.1"/>
    </source>
</evidence>
<feature type="signal peptide" evidence="1">
    <location>
        <begin position="1"/>
        <end position="24"/>
    </location>
</feature>
<dbReference type="AlphaFoldDB" id="A0A1I2F8I5"/>
<dbReference type="Proteomes" id="UP000199477">
    <property type="component" value="Unassembled WGS sequence"/>
</dbReference>
<keyword evidence="1" id="KW-0732">Signal</keyword>
<dbReference type="PANTHER" id="PTHR23403:SF6">
    <property type="entry name" value="CYTOSOLIC NEUTRAL TREHALASE-RELATED"/>
    <property type="match status" value="1"/>
</dbReference>
<dbReference type="InterPro" id="IPR001661">
    <property type="entry name" value="Glyco_hydro_37"/>
</dbReference>
<dbReference type="GO" id="GO:0005993">
    <property type="term" value="P:trehalose catabolic process"/>
    <property type="evidence" value="ECO:0007669"/>
    <property type="project" value="TreeGrafter"/>
</dbReference>
<organism evidence="2 3">
    <name type="scientific">Dyella marensis</name>
    <dbReference type="NCBI Taxonomy" id="500610"/>
    <lineage>
        <taxon>Bacteria</taxon>
        <taxon>Pseudomonadati</taxon>
        <taxon>Pseudomonadota</taxon>
        <taxon>Gammaproteobacteria</taxon>
        <taxon>Lysobacterales</taxon>
        <taxon>Rhodanobacteraceae</taxon>
        <taxon>Dyella</taxon>
    </lineage>
</organism>
<keyword evidence="3" id="KW-1185">Reference proteome</keyword>
<dbReference type="RefSeq" id="WP_026633672.1">
    <property type="nucleotide sequence ID" value="NZ_FONH01000006.1"/>
</dbReference>